<dbReference type="GO" id="GO:0004888">
    <property type="term" value="F:transmembrane signaling receptor activity"/>
    <property type="evidence" value="ECO:0007669"/>
    <property type="project" value="TreeGrafter"/>
</dbReference>
<evidence type="ECO:0000313" key="5">
    <source>
        <dbReference type="Proteomes" id="UP001153269"/>
    </source>
</evidence>
<dbReference type="Gene3D" id="2.60.40.10">
    <property type="entry name" value="Immunoglobulins"/>
    <property type="match status" value="3"/>
</dbReference>
<gene>
    <name evidence="4" type="ORF">PLEPLA_LOCUS27950</name>
</gene>
<name>A0A9N7YQ26_PLEPL</name>
<sequence length="294" mass="32247">MVTLFCKTKNAAYNPPAAFFKNGTCIGTMPEGHMTIHNFSKSDEGGYKCDITGLGESPPAWLLMKDDSEPASLSASPDSSQLSEYENLSLSCGSDSSYHDWTIKRFTNESKRLSSCGEDWGKTTSSGCIVQTVKQLDSAIYWCESPARQRSNSINITVYDDPVILQSPVLPVEAGDNVTLICKTKTPPFNLSADFYKDGTFVRTTPTGHMTIHLVRRSKVESTSWNPPVTLLVIIHIVVSSPYVLSTLLLVSICRQRPTEKALPLSPTAPPPGEDEEGLGYEDVDADVTTEHRF</sequence>
<keyword evidence="5" id="KW-1185">Reference proteome</keyword>
<organism evidence="4 5">
    <name type="scientific">Pleuronectes platessa</name>
    <name type="common">European plaice</name>
    <dbReference type="NCBI Taxonomy" id="8262"/>
    <lineage>
        <taxon>Eukaryota</taxon>
        <taxon>Metazoa</taxon>
        <taxon>Chordata</taxon>
        <taxon>Craniata</taxon>
        <taxon>Vertebrata</taxon>
        <taxon>Euteleostomi</taxon>
        <taxon>Actinopterygii</taxon>
        <taxon>Neopterygii</taxon>
        <taxon>Teleostei</taxon>
        <taxon>Neoteleostei</taxon>
        <taxon>Acanthomorphata</taxon>
        <taxon>Carangaria</taxon>
        <taxon>Pleuronectiformes</taxon>
        <taxon>Pleuronectoidei</taxon>
        <taxon>Pleuronectidae</taxon>
        <taxon>Pleuronectes</taxon>
    </lineage>
</organism>
<dbReference type="GO" id="GO:0009897">
    <property type="term" value="C:external side of plasma membrane"/>
    <property type="evidence" value="ECO:0007669"/>
    <property type="project" value="TreeGrafter"/>
</dbReference>
<dbReference type="Proteomes" id="UP001153269">
    <property type="component" value="Unassembled WGS sequence"/>
</dbReference>
<dbReference type="InterPro" id="IPR050488">
    <property type="entry name" value="Ig_Fc_receptor"/>
</dbReference>
<dbReference type="EMBL" id="CADEAL010002413">
    <property type="protein sequence ID" value="CAB1440184.1"/>
    <property type="molecule type" value="Genomic_DNA"/>
</dbReference>
<dbReference type="InterPro" id="IPR036179">
    <property type="entry name" value="Ig-like_dom_sf"/>
</dbReference>
<accession>A0A9N7YQ26</accession>
<feature type="region of interest" description="Disordered" evidence="3">
    <location>
        <begin position="262"/>
        <end position="294"/>
    </location>
</feature>
<evidence type="ECO:0000256" key="2">
    <source>
        <dbReference type="ARBA" id="ARBA00023157"/>
    </source>
</evidence>
<proteinExistence type="predicted"/>
<comment type="caution">
    <text evidence="4">The sequence shown here is derived from an EMBL/GenBank/DDBJ whole genome shotgun (WGS) entry which is preliminary data.</text>
</comment>
<dbReference type="PANTHER" id="PTHR11481:SF64">
    <property type="entry name" value="FC RECEPTOR-LIKE PROTEIN 4"/>
    <property type="match status" value="1"/>
</dbReference>
<protein>
    <recommendedName>
        <fullName evidence="6">Ig-like domain-containing protein</fullName>
    </recommendedName>
</protein>
<evidence type="ECO:0008006" key="6">
    <source>
        <dbReference type="Google" id="ProtNLM"/>
    </source>
</evidence>
<keyword evidence="1" id="KW-0732">Signal</keyword>
<dbReference type="InterPro" id="IPR013783">
    <property type="entry name" value="Ig-like_fold"/>
</dbReference>
<dbReference type="SUPFAM" id="SSF48726">
    <property type="entry name" value="Immunoglobulin"/>
    <property type="match status" value="3"/>
</dbReference>
<evidence type="ECO:0000313" key="4">
    <source>
        <dbReference type="EMBL" id="CAB1440184.1"/>
    </source>
</evidence>
<evidence type="ECO:0000256" key="1">
    <source>
        <dbReference type="ARBA" id="ARBA00022729"/>
    </source>
</evidence>
<evidence type="ECO:0000256" key="3">
    <source>
        <dbReference type="SAM" id="MobiDB-lite"/>
    </source>
</evidence>
<dbReference type="GO" id="GO:0007166">
    <property type="term" value="P:cell surface receptor signaling pathway"/>
    <property type="evidence" value="ECO:0007669"/>
    <property type="project" value="TreeGrafter"/>
</dbReference>
<dbReference type="AlphaFoldDB" id="A0A9N7YQ26"/>
<dbReference type="GO" id="GO:0006955">
    <property type="term" value="P:immune response"/>
    <property type="evidence" value="ECO:0007669"/>
    <property type="project" value="TreeGrafter"/>
</dbReference>
<dbReference type="PANTHER" id="PTHR11481">
    <property type="entry name" value="IMMUNOGLOBULIN FC RECEPTOR"/>
    <property type="match status" value="1"/>
</dbReference>
<feature type="compositionally biased region" description="Acidic residues" evidence="3">
    <location>
        <begin position="273"/>
        <end position="288"/>
    </location>
</feature>
<keyword evidence="2" id="KW-1015">Disulfide bond</keyword>
<reference evidence="4" key="1">
    <citation type="submission" date="2020-03" db="EMBL/GenBank/DDBJ databases">
        <authorList>
            <person name="Weist P."/>
        </authorList>
    </citation>
    <scope>NUCLEOTIDE SEQUENCE</scope>
</reference>